<proteinExistence type="predicted"/>
<dbReference type="PROSITE" id="PS51833">
    <property type="entry name" value="HDOD"/>
    <property type="match status" value="1"/>
</dbReference>
<dbReference type="PANTHER" id="PTHR33525">
    <property type="match status" value="1"/>
</dbReference>
<dbReference type="RefSeq" id="WP_179358015.1">
    <property type="nucleotide sequence ID" value="NZ_CP058627.1"/>
</dbReference>
<protein>
    <submittedName>
        <fullName evidence="2">HDOD domain-containing protein</fullName>
    </submittedName>
</protein>
<dbReference type="PANTHER" id="PTHR33525:SF4">
    <property type="entry name" value="CYCLIC DI-GMP PHOSPHODIESTERASE CDGJ"/>
    <property type="match status" value="1"/>
</dbReference>
<reference evidence="2 3" key="1">
    <citation type="submission" date="2020-07" db="EMBL/GenBank/DDBJ databases">
        <title>Complete genome sequence of Chitinibacter sp. 2T18.</title>
        <authorList>
            <person name="Bae J.-W."/>
            <person name="Choi J.-W."/>
        </authorList>
    </citation>
    <scope>NUCLEOTIDE SEQUENCE [LARGE SCALE GENOMIC DNA]</scope>
    <source>
        <strain evidence="2 3">2T18</strain>
    </source>
</reference>
<dbReference type="Gene3D" id="1.10.3210.10">
    <property type="entry name" value="Hypothetical protein af1432"/>
    <property type="match status" value="1"/>
</dbReference>
<dbReference type="KEGG" id="chiz:HQ393_06465"/>
<dbReference type="AlphaFoldDB" id="A0A7H9BH55"/>
<dbReference type="SUPFAM" id="SSF109604">
    <property type="entry name" value="HD-domain/PDEase-like"/>
    <property type="match status" value="1"/>
</dbReference>
<dbReference type="EMBL" id="CP058627">
    <property type="protein sequence ID" value="QLG87935.1"/>
    <property type="molecule type" value="Genomic_DNA"/>
</dbReference>
<name>A0A7H9BH55_9NEIS</name>
<dbReference type="Pfam" id="PF08668">
    <property type="entry name" value="HDOD"/>
    <property type="match status" value="1"/>
</dbReference>
<accession>A0A7H9BH55</accession>
<dbReference type="InterPro" id="IPR052340">
    <property type="entry name" value="RNase_Y/CdgJ"/>
</dbReference>
<evidence type="ECO:0000313" key="2">
    <source>
        <dbReference type="EMBL" id="QLG87935.1"/>
    </source>
</evidence>
<evidence type="ECO:0000313" key="3">
    <source>
        <dbReference type="Proteomes" id="UP000509597"/>
    </source>
</evidence>
<organism evidence="2 3">
    <name type="scientific">Chitinibacter bivalviorum</name>
    <dbReference type="NCBI Taxonomy" id="2739434"/>
    <lineage>
        <taxon>Bacteria</taxon>
        <taxon>Pseudomonadati</taxon>
        <taxon>Pseudomonadota</taxon>
        <taxon>Betaproteobacteria</taxon>
        <taxon>Neisseriales</taxon>
        <taxon>Chitinibacteraceae</taxon>
        <taxon>Chitinibacter</taxon>
    </lineage>
</organism>
<evidence type="ECO:0000259" key="1">
    <source>
        <dbReference type="PROSITE" id="PS51833"/>
    </source>
</evidence>
<sequence>MFRWLIDKLAPPPNQSPPQDATVAVTAAPSKPDYSGLLRRRAIYNRHWQIAAYALTLRELPHAKHSTHAYRDDEVLLCQVERLLANHDFKHTDIWVEMAWSNIAQLLLHDFSNLPVLRVIAHGNVNLSAADLIELLPQISQRNIILGATAKHWHQSHPTLGEQLKIVALSIQSPDFAVLSQQVAICRQIAPHAQLWINDVDSREAAEACFQLGADFVSGQVFTWPEAQQIHFPDSFIRLNQILQLVRQNADAKLIADELKSDPALSARLLRYVNSAALGLSHPISNLDQAIVVVGNQRLYRWLSLLLFSSKGEQELDETLLEAALNRARLMELAGQKQFNHVECELLFLTGLFSLLDFLLRVPRALLLKELNPPEQVIKTLLGDSTPFTPYFELALSSELAGPSIDQLAACQLSAGDFNRLQMEATLWTFSALAT</sequence>
<gene>
    <name evidence="2" type="ORF">HQ393_06465</name>
</gene>
<dbReference type="Proteomes" id="UP000509597">
    <property type="component" value="Chromosome"/>
</dbReference>
<dbReference type="InterPro" id="IPR013976">
    <property type="entry name" value="HDOD"/>
</dbReference>
<keyword evidence="3" id="KW-1185">Reference proteome</keyword>
<feature type="domain" description="HDOD" evidence="1">
    <location>
        <begin position="229"/>
        <end position="432"/>
    </location>
</feature>